<reference evidence="2" key="1">
    <citation type="journal article" date="2013" name="Genetics">
        <title>The draft genome and transcriptome of Panagrellus redivivus are shaped by the harsh demands of a free-living lifestyle.</title>
        <authorList>
            <person name="Srinivasan J."/>
            <person name="Dillman A.R."/>
            <person name="Macchietto M.G."/>
            <person name="Heikkinen L."/>
            <person name="Lakso M."/>
            <person name="Fracchia K.M."/>
            <person name="Antoshechkin I."/>
            <person name="Mortazavi A."/>
            <person name="Wong G."/>
            <person name="Sternberg P.W."/>
        </authorList>
    </citation>
    <scope>NUCLEOTIDE SEQUENCE [LARGE SCALE GENOMIC DNA]</scope>
    <source>
        <strain evidence="2">MT8872</strain>
    </source>
</reference>
<protein>
    <submittedName>
        <fullName evidence="3">Glycine-rich cell wall structural protein</fullName>
    </submittedName>
</protein>
<evidence type="ECO:0000313" key="2">
    <source>
        <dbReference type="Proteomes" id="UP000492821"/>
    </source>
</evidence>
<proteinExistence type="predicted"/>
<evidence type="ECO:0000313" key="3">
    <source>
        <dbReference type="WBParaSite" id="Pan_g12783.t1"/>
    </source>
</evidence>
<keyword evidence="2" id="KW-1185">Reference proteome</keyword>
<evidence type="ECO:0000256" key="1">
    <source>
        <dbReference type="SAM" id="SignalP"/>
    </source>
</evidence>
<dbReference type="WBParaSite" id="Pan_g12783.t1">
    <property type="protein sequence ID" value="Pan_g12783.t1"/>
    <property type="gene ID" value="Pan_g12783"/>
</dbReference>
<organism evidence="2 3">
    <name type="scientific">Panagrellus redivivus</name>
    <name type="common">Microworm</name>
    <dbReference type="NCBI Taxonomy" id="6233"/>
    <lineage>
        <taxon>Eukaryota</taxon>
        <taxon>Metazoa</taxon>
        <taxon>Ecdysozoa</taxon>
        <taxon>Nematoda</taxon>
        <taxon>Chromadorea</taxon>
        <taxon>Rhabditida</taxon>
        <taxon>Tylenchina</taxon>
        <taxon>Panagrolaimomorpha</taxon>
        <taxon>Panagrolaimoidea</taxon>
        <taxon>Panagrolaimidae</taxon>
        <taxon>Panagrellus</taxon>
    </lineage>
</organism>
<name>A0A7E4UV37_PANRE</name>
<feature type="chain" id="PRO_5028855630" evidence="1">
    <location>
        <begin position="21"/>
        <end position="92"/>
    </location>
</feature>
<feature type="signal peptide" evidence="1">
    <location>
        <begin position="1"/>
        <end position="20"/>
    </location>
</feature>
<dbReference type="AlphaFoldDB" id="A0A7E4UV37"/>
<sequence>MSRLFVLLLAIAAIMALTSAQWYGGGPYGGYGRGGYGYGGGPYGGYGRGGYGGYGGGPYGGGFGGPGGFAGREAAAIIEGAEIGAVVGALEG</sequence>
<keyword evidence="1" id="KW-0732">Signal</keyword>
<accession>A0A7E4UV37</accession>
<reference evidence="3" key="2">
    <citation type="submission" date="2020-10" db="UniProtKB">
        <authorList>
            <consortium name="WormBaseParasite"/>
        </authorList>
    </citation>
    <scope>IDENTIFICATION</scope>
</reference>
<dbReference type="Proteomes" id="UP000492821">
    <property type="component" value="Unassembled WGS sequence"/>
</dbReference>